<organism evidence="1 2">
    <name type="scientific">Grifola frondosa</name>
    <name type="common">Maitake</name>
    <name type="synonym">Polyporus frondosus</name>
    <dbReference type="NCBI Taxonomy" id="5627"/>
    <lineage>
        <taxon>Eukaryota</taxon>
        <taxon>Fungi</taxon>
        <taxon>Dikarya</taxon>
        <taxon>Basidiomycota</taxon>
        <taxon>Agaricomycotina</taxon>
        <taxon>Agaricomycetes</taxon>
        <taxon>Polyporales</taxon>
        <taxon>Grifolaceae</taxon>
        <taxon>Grifola</taxon>
    </lineage>
</organism>
<evidence type="ECO:0000313" key="2">
    <source>
        <dbReference type="Proteomes" id="UP000092993"/>
    </source>
</evidence>
<name>A0A1C7MMD5_GRIFR</name>
<dbReference type="EMBL" id="LUGG01000002">
    <property type="protein sequence ID" value="OBZ78013.1"/>
    <property type="molecule type" value="Genomic_DNA"/>
</dbReference>
<sequence length="108" mass="12003">MASSYISLISSLHSFDALASSSYVHKIQWPSRRSVPQLDLALACGCTLVASHVQLVRSHMDVCITLNLGRRLMLSLNYPHELGSTRSVSYWHQGVMYAWLVRAVGDSP</sequence>
<proteinExistence type="predicted"/>
<protein>
    <submittedName>
        <fullName evidence="1">Uncharacterized protein</fullName>
    </submittedName>
</protein>
<gene>
    <name evidence="1" type="ORF">A0H81_02301</name>
</gene>
<keyword evidence="2" id="KW-1185">Reference proteome</keyword>
<evidence type="ECO:0000313" key="1">
    <source>
        <dbReference type="EMBL" id="OBZ78013.1"/>
    </source>
</evidence>
<accession>A0A1C7MMD5</accession>
<dbReference type="AlphaFoldDB" id="A0A1C7MMD5"/>
<dbReference type="Proteomes" id="UP000092993">
    <property type="component" value="Unassembled WGS sequence"/>
</dbReference>
<reference evidence="1 2" key="1">
    <citation type="submission" date="2016-03" db="EMBL/GenBank/DDBJ databases">
        <title>Whole genome sequencing of Grifola frondosa 9006-11.</title>
        <authorList>
            <person name="Min B."/>
            <person name="Park H."/>
            <person name="Kim J.-G."/>
            <person name="Cho H."/>
            <person name="Oh Y.-L."/>
            <person name="Kong W.-S."/>
            <person name="Choi I.-G."/>
        </authorList>
    </citation>
    <scope>NUCLEOTIDE SEQUENCE [LARGE SCALE GENOMIC DNA]</scope>
    <source>
        <strain evidence="1 2">9006-11</strain>
    </source>
</reference>
<comment type="caution">
    <text evidence="1">The sequence shown here is derived from an EMBL/GenBank/DDBJ whole genome shotgun (WGS) entry which is preliminary data.</text>
</comment>